<dbReference type="Proteomes" id="UP001319861">
    <property type="component" value="Chromosome"/>
</dbReference>
<reference evidence="2 3" key="1">
    <citation type="journal article" date="2021" name="J. Biosci. Bioeng.">
        <title>Identification and characterization of a chc gene cluster responsible for the aromatization pathway of cyclohexanecarboxylate degradation in Sinomonas cyclohexanicum ATCC 51369.</title>
        <authorList>
            <person name="Yamamoto T."/>
            <person name="Hasegawa Y."/>
            <person name="Lau P.C.K."/>
            <person name="Iwaki H."/>
        </authorList>
    </citation>
    <scope>NUCLEOTIDE SEQUENCE [LARGE SCALE GENOMIC DNA]</scope>
    <source>
        <strain evidence="2 3">ATCC 51369</strain>
    </source>
</reference>
<keyword evidence="1" id="KW-0472">Membrane</keyword>
<dbReference type="RefSeq" id="WP_229232325.1">
    <property type="nucleotide sequence ID" value="NZ_AP024525.1"/>
</dbReference>
<gene>
    <name evidence="2" type="ORF">SCMU_14410</name>
</gene>
<sequence>MRKVLPVVWDLVWYGAVVYSAYSLNWAVVHRALGPGLMVGFVVALGAVFAVIDGRHRRRLFHAEADLHRMRRLVRATFGSKGIGE</sequence>
<keyword evidence="3" id="KW-1185">Reference proteome</keyword>
<proteinExistence type="predicted"/>
<evidence type="ECO:0000256" key="1">
    <source>
        <dbReference type="SAM" id="Phobius"/>
    </source>
</evidence>
<feature type="transmembrane region" description="Helical" evidence="1">
    <location>
        <begin position="32"/>
        <end position="52"/>
    </location>
</feature>
<organism evidence="2 3">
    <name type="scientific">Sinomonas cyclohexanicum</name>
    <name type="common">Corynebacterium cyclohexanicum</name>
    <dbReference type="NCBI Taxonomy" id="322009"/>
    <lineage>
        <taxon>Bacteria</taxon>
        <taxon>Bacillati</taxon>
        <taxon>Actinomycetota</taxon>
        <taxon>Actinomycetes</taxon>
        <taxon>Micrococcales</taxon>
        <taxon>Micrococcaceae</taxon>
        <taxon>Sinomonas</taxon>
    </lineage>
</organism>
<feature type="transmembrane region" description="Helical" evidence="1">
    <location>
        <begin position="7"/>
        <end position="26"/>
    </location>
</feature>
<keyword evidence="1" id="KW-0812">Transmembrane</keyword>
<evidence type="ECO:0000313" key="3">
    <source>
        <dbReference type="Proteomes" id="UP001319861"/>
    </source>
</evidence>
<accession>A0ABN6FFA8</accession>
<keyword evidence="1" id="KW-1133">Transmembrane helix</keyword>
<evidence type="ECO:0000313" key="2">
    <source>
        <dbReference type="EMBL" id="BCT75599.1"/>
    </source>
</evidence>
<name>A0ABN6FFA8_SINCY</name>
<protein>
    <submittedName>
        <fullName evidence="2">Uncharacterized protein</fullName>
    </submittedName>
</protein>
<dbReference type="EMBL" id="AP024525">
    <property type="protein sequence ID" value="BCT75599.1"/>
    <property type="molecule type" value="Genomic_DNA"/>
</dbReference>